<gene>
    <name evidence="3" type="ORF">MM415A01347_0005</name>
    <name evidence="2" type="ORF">MM415B00605_0038</name>
</gene>
<accession>A0A6M3J178</accession>
<dbReference type="EMBL" id="MT142271">
    <property type="protein sequence ID" value="QJA77233.1"/>
    <property type="molecule type" value="Genomic_DNA"/>
</dbReference>
<dbReference type="EMBL" id="MT141501">
    <property type="protein sequence ID" value="QJA63629.1"/>
    <property type="molecule type" value="Genomic_DNA"/>
</dbReference>
<keyword evidence="1" id="KW-1133">Transmembrane helix</keyword>
<evidence type="ECO:0000313" key="3">
    <source>
        <dbReference type="EMBL" id="QJA77233.1"/>
    </source>
</evidence>
<organism evidence="2">
    <name type="scientific">viral metagenome</name>
    <dbReference type="NCBI Taxonomy" id="1070528"/>
    <lineage>
        <taxon>unclassified sequences</taxon>
        <taxon>metagenomes</taxon>
        <taxon>organismal metagenomes</taxon>
    </lineage>
</organism>
<proteinExistence type="predicted"/>
<name>A0A6M3J178_9ZZZZ</name>
<dbReference type="AlphaFoldDB" id="A0A6M3J178"/>
<keyword evidence="1" id="KW-0812">Transmembrane</keyword>
<evidence type="ECO:0000313" key="2">
    <source>
        <dbReference type="EMBL" id="QJA63629.1"/>
    </source>
</evidence>
<feature type="transmembrane region" description="Helical" evidence="1">
    <location>
        <begin position="6"/>
        <end position="25"/>
    </location>
</feature>
<protein>
    <submittedName>
        <fullName evidence="2">Uncharacterized protein</fullName>
    </submittedName>
</protein>
<reference evidence="2" key="1">
    <citation type="submission" date="2020-03" db="EMBL/GenBank/DDBJ databases">
        <title>The deep terrestrial virosphere.</title>
        <authorList>
            <person name="Holmfeldt K."/>
            <person name="Nilsson E."/>
            <person name="Simone D."/>
            <person name="Lopez-Fernandez M."/>
            <person name="Wu X."/>
            <person name="de Brujin I."/>
            <person name="Lundin D."/>
            <person name="Andersson A."/>
            <person name="Bertilsson S."/>
            <person name="Dopson M."/>
        </authorList>
    </citation>
    <scope>NUCLEOTIDE SEQUENCE</scope>
    <source>
        <strain evidence="3">MM415A01347</strain>
        <strain evidence="2">MM415B00605</strain>
    </source>
</reference>
<sequence>MSPLLLILIKEVGVPLVTAAMGYWLKHHRQKDMDKKKAKTPIHDGTKITDRNFYDDTKITEQDWNGKSIK</sequence>
<evidence type="ECO:0000256" key="1">
    <source>
        <dbReference type="SAM" id="Phobius"/>
    </source>
</evidence>
<keyword evidence="1" id="KW-0472">Membrane</keyword>